<proteinExistence type="predicted"/>
<feature type="region of interest" description="Disordered" evidence="1">
    <location>
        <begin position="1"/>
        <end position="22"/>
    </location>
</feature>
<dbReference type="Pfam" id="PF02620">
    <property type="entry name" value="YceD"/>
    <property type="match status" value="1"/>
</dbReference>
<evidence type="ECO:0008006" key="4">
    <source>
        <dbReference type="Google" id="ProtNLM"/>
    </source>
</evidence>
<keyword evidence="3" id="KW-1185">Reference proteome</keyword>
<dbReference type="OMA" id="AECVFSN"/>
<dbReference type="AlphaFoldDB" id="A0A1Y1IBY8"/>
<dbReference type="InterPro" id="IPR003772">
    <property type="entry name" value="YceD"/>
</dbReference>
<accession>A0A1Y1IBY8</accession>
<evidence type="ECO:0000313" key="3">
    <source>
        <dbReference type="Proteomes" id="UP000054558"/>
    </source>
</evidence>
<dbReference type="EMBL" id="DF237305">
    <property type="protein sequence ID" value="GAQ87482.1"/>
    <property type="molecule type" value="Genomic_DNA"/>
</dbReference>
<gene>
    <name evidence="2" type="ORF">KFL_003560090</name>
</gene>
<evidence type="ECO:0000256" key="1">
    <source>
        <dbReference type="SAM" id="MobiDB-lite"/>
    </source>
</evidence>
<name>A0A1Y1IBY8_KLENI</name>
<feature type="compositionally biased region" description="Low complexity" evidence="1">
    <location>
        <begin position="11"/>
        <end position="20"/>
    </location>
</feature>
<protein>
    <recommendedName>
        <fullName evidence="4">DUF177 domain-containing protein</fullName>
    </recommendedName>
</protein>
<organism evidence="2 3">
    <name type="scientific">Klebsormidium nitens</name>
    <name type="common">Green alga</name>
    <name type="synonym">Ulothrix nitens</name>
    <dbReference type="NCBI Taxonomy" id="105231"/>
    <lineage>
        <taxon>Eukaryota</taxon>
        <taxon>Viridiplantae</taxon>
        <taxon>Streptophyta</taxon>
        <taxon>Klebsormidiophyceae</taxon>
        <taxon>Klebsormidiales</taxon>
        <taxon>Klebsormidiaceae</taxon>
        <taxon>Klebsormidium</taxon>
    </lineage>
</organism>
<sequence>MAYPSSDNERSTSSSLTETSGQVLFQRHRPKTKFQYASSLEQLGLARLSSTESREAAVAMGIEEVGDQETPVCIGFTVTKEGRGDLRLEGAADTALIVPCARCACSVGVPIEGPFNLLLTAKPLRVVGRTVVGIVRGRKDQELEDLEEAEAMAGALDDEAYDLDLDDKKYFPPEAAEIDLSEYIRQTILLKVPIRVLCKEDCKGLCIDCGADWNKQSCSCAQKKKLNNTGAPKTNWGSDLAQLRDRLRKES</sequence>
<dbReference type="PANTHER" id="PTHR34374">
    <property type="entry name" value="LARGE RIBOSOMAL RNA SUBUNIT ACCUMULATION PROTEIN YCED HOMOLOG 1, CHLOROPLASTIC"/>
    <property type="match status" value="1"/>
</dbReference>
<evidence type="ECO:0000313" key="2">
    <source>
        <dbReference type="EMBL" id="GAQ87482.1"/>
    </source>
</evidence>
<dbReference type="Proteomes" id="UP000054558">
    <property type="component" value="Unassembled WGS sequence"/>
</dbReference>
<dbReference type="OrthoDB" id="1931432at2759"/>
<dbReference type="PANTHER" id="PTHR34374:SF1">
    <property type="entry name" value="LARGE RIBOSOMAL RNA SUBUNIT ACCUMULATION PROTEIN YCED HOMOLOG 1, CHLOROPLASTIC"/>
    <property type="match status" value="1"/>
</dbReference>
<reference evidence="2 3" key="1">
    <citation type="journal article" date="2014" name="Nat. Commun.">
        <title>Klebsormidium flaccidum genome reveals primary factors for plant terrestrial adaptation.</title>
        <authorList>
            <person name="Hori K."/>
            <person name="Maruyama F."/>
            <person name="Fujisawa T."/>
            <person name="Togashi T."/>
            <person name="Yamamoto N."/>
            <person name="Seo M."/>
            <person name="Sato S."/>
            <person name="Yamada T."/>
            <person name="Mori H."/>
            <person name="Tajima N."/>
            <person name="Moriyama T."/>
            <person name="Ikeuchi M."/>
            <person name="Watanabe M."/>
            <person name="Wada H."/>
            <person name="Kobayashi K."/>
            <person name="Saito M."/>
            <person name="Masuda T."/>
            <person name="Sasaki-Sekimoto Y."/>
            <person name="Mashiguchi K."/>
            <person name="Awai K."/>
            <person name="Shimojima M."/>
            <person name="Masuda S."/>
            <person name="Iwai M."/>
            <person name="Nobusawa T."/>
            <person name="Narise T."/>
            <person name="Kondo S."/>
            <person name="Saito H."/>
            <person name="Sato R."/>
            <person name="Murakawa M."/>
            <person name="Ihara Y."/>
            <person name="Oshima-Yamada Y."/>
            <person name="Ohtaka K."/>
            <person name="Satoh M."/>
            <person name="Sonobe K."/>
            <person name="Ishii M."/>
            <person name="Ohtani R."/>
            <person name="Kanamori-Sato M."/>
            <person name="Honoki R."/>
            <person name="Miyazaki D."/>
            <person name="Mochizuki H."/>
            <person name="Umetsu J."/>
            <person name="Higashi K."/>
            <person name="Shibata D."/>
            <person name="Kamiya Y."/>
            <person name="Sato N."/>
            <person name="Nakamura Y."/>
            <person name="Tabata S."/>
            <person name="Ida S."/>
            <person name="Kurokawa K."/>
            <person name="Ohta H."/>
        </authorList>
    </citation>
    <scope>NUCLEOTIDE SEQUENCE [LARGE SCALE GENOMIC DNA]</scope>
    <source>
        <strain evidence="2 3">NIES-2285</strain>
    </source>
</reference>